<keyword evidence="3" id="KW-1185">Reference proteome</keyword>
<sequence>MPVFLKKAPQAVRSFARRGFVTVIRLPLKSADARSAAGTQVRELMDDSAPFELFLDRLERVRLEWRAAGETWRRTYDCQVEVLHHARGPEGAAGHLAPADATDRRLREGRPGPRPGGVRRVDRAERDAARLDGLGEEG</sequence>
<evidence type="ECO:0000256" key="1">
    <source>
        <dbReference type="SAM" id="MobiDB-lite"/>
    </source>
</evidence>
<accession>A0ABP4FDJ8</accession>
<protein>
    <submittedName>
        <fullName evidence="2">Uncharacterized protein</fullName>
    </submittedName>
</protein>
<gene>
    <name evidence="2" type="ORF">GCM10009654_15610</name>
</gene>
<evidence type="ECO:0000313" key="2">
    <source>
        <dbReference type="EMBL" id="GAA1160245.1"/>
    </source>
</evidence>
<feature type="region of interest" description="Disordered" evidence="1">
    <location>
        <begin position="87"/>
        <end position="138"/>
    </location>
</feature>
<comment type="caution">
    <text evidence="2">The sequence shown here is derived from an EMBL/GenBank/DDBJ whole genome shotgun (WGS) entry which is preliminary data.</text>
</comment>
<feature type="compositionally biased region" description="Basic and acidic residues" evidence="1">
    <location>
        <begin position="101"/>
        <end position="111"/>
    </location>
</feature>
<reference evidence="3" key="1">
    <citation type="journal article" date="2019" name="Int. J. Syst. Evol. Microbiol.">
        <title>The Global Catalogue of Microorganisms (GCM) 10K type strain sequencing project: providing services to taxonomists for standard genome sequencing and annotation.</title>
        <authorList>
            <consortium name="The Broad Institute Genomics Platform"/>
            <consortium name="The Broad Institute Genome Sequencing Center for Infectious Disease"/>
            <person name="Wu L."/>
            <person name="Ma J."/>
        </authorList>
    </citation>
    <scope>NUCLEOTIDE SEQUENCE [LARGE SCALE GENOMIC DNA]</scope>
    <source>
        <strain evidence="3">JCM 12696</strain>
    </source>
</reference>
<name>A0ABP4FDJ8_9ACTN</name>
<evidence type="ECO:0000313" key="3">
    <source>
        <dbReference type="Proteomes" id="UP001501371"/>
    </source>
</evidence>
<proteinExistence type="predicted"/>
<feature type="compositionally biased region" description="Basic and acidic residues" evidence="1">
    <location>
        <begin position="119"/>
        <end position="130"/>
    </location>
</feature>
<dbReference type="EMBL" id="BAAAKV010000010">
    <property type="protein sequence ID" value="GAA1160245.1"/>
    <property type="molecule type" value="Genomic_DNA"/>
</dbReference>
<organism evidence="2 3">
    <name type="scientific">Streptomyces hebeiensis</name>
    <dbReference type="NCBI Taxonomy" id="229486"/>
    <lineage>
        <taxon>Bacteria</taxon>
        <taxon>Bacillati</taxon>
        <taxon>Actinomycetota</taxon>
        <taxon>Actinomycetes</taxon>
        <taxon>Kitasatosporales</taxon>
        <taxon>Streptomycetaceae</taxon>
        <taxon>Streptomyces</taxon>
    </lineage>
</organism>
<dbReference type="Proteomes" id="UP001501371">
    <property type="component" value="Unassembled WGS sequence"/>
</dbReference>